<evidence type="ECO:0000256" key="15">
    <source>
        <dbReference type="RuleBase" id="RU364045"/>
    </source>
</evidence>
<comment type="subunit">
    <text evidence="4 15">Heterotetramer consisting of two non-identical subunits: a beta subunit (TrpG) and a large alpha subunit (TrpE).</text>
</comment>
<keyword evidence="7 15" id="KW-0028">Amino-acid biosynthesis</keyword>
<accession>A0Y827</accession>
<dbReference type="PANTHER" id="PTHR11236">
    <property type="entry name" value="AMINOBENZOATE/ANTHRANILATE SYNTHASE"/>
    <property type="match status" value="1"/>
</dbReference>
<evidence type="ECO:0000256" key="12">
    <source>
        <dbReference type="ARBA" id="ARBA00023239"/>
    </source>
</evidence>
<comment type="similarity">
    <text evidence="3 15">Belongs to the anthranilate synthase component I family.</text>
</comment>
<keyword evidence="19" id="KW-1185">Reference proteome</keyword>
<evidence type="ECO:0000256" key="8">
    <source>
        <dbReference type="ARBA" id="ARBA00022723"/>
    </source>
</evidence>
<comment type="cofactor">
    <cofactor evidence="1 15">
        <name>Mg(2+)</name>
        <dbReference type="ChEBI" id="CHEBI:18420"/>
    </cofactor>
</comment>
<dbReference type="EC" id="4.1.3.27" evidence="5 15"/>
<comment type="caution">
    <text evidence="18">The sequence shown here is derived from an EMBL/GenBank/DDBJ whole genome shotgun (WGS) entry which is preliminary data.</text>
</comment>
<evidence type="ECO:0000259" key="17">
    <source>
        <dbReference type="Pfam" id="PF04715"/>
    </source>
</evidence>
<evidence type="ECO:0000256" key="6">
    <source>
        <dbReference type="ARBA" id="ARBA00020653"/>
    </source>
</evidence>
<dbReference type="InterPro" id="IPR015890">
    <property type="entry name" value="Chorismate_C"/>
</dbReference>
<dbReference type="EMBL" id="AAVT01000001">
    <property type="protein sequence ID" value="EAW32281.1"/>
    <property type="molecule type" value="Genomic_DNA"/>
</dbReference>
<dbReference type="STRING" id="247633.GP2143_13536"/>
<keyword evidence="11 15" id="KW-0057">Aromatic amino acid biosynthesis</keyword>
<evidence type="ECO:0000313" key="19">
    <source>
        <dbReference type="Proteomes" id="UP000004931"/>
    </source>
</evidence>
<dbReference type="Pfam" id="PF00425">
    <property type="entry name" value="Chorismate_bind"/>
    <property type="match status" value="1"/>
</dbReference>
<dbReference type="InterPro" id="IPR019999">
    <property type="entry name" value="Anth_synth_I-like"/>
</dbReference>
<name>A0Y827_9GAMM</name>
<dbReference type="PRINTS" id="PR00095">
    <property type="entry name" value="ANTSNTHASEI"/>
</dbReference>
<evidence type="ECO:0000256" key="5">
    <source>
        <dbReference type="ARBA" id="ARBA00012266"/>
    </source>
</evidence>
<keyword evidence="8 15" id="KW-0479">Metal-binding</keyword>
<dbReference type="InterPro" id="IPR006805">
    <property type="entry name" value="Anth_synth_I_N"/>
</dbReference>
<keyword evidence="9 15" id="KW-0822">Tryptophan biosynthesis</keyword>
<dbReference type="GO" id="GO:0004049">
    <property type="term" value="F:anthranilate synthase activity"/>
    <property type="evidence" value="ECO:0007669"/>
    <property type="project" value="UniProtKB-EC"/>
</dbReference>
<evidence type="ECO:0000259" key="16">
    <source>
        <dbReference type="Pfam" id="PF00425"/>
    </source>
</evidence>
<dbReference type="InterPro" id="IPR005801">
    <property type="entry name" value="ADC_synthase"/>
</dbReference>
<keyword evidence="12 15" id="KW-0456">Lyase</keyword>
<dbReference type="eggNOG" id="COG0147">
    <property type="taxonomic scope" value="Bacteria"/>
</dbReference>
<evidence type="ECO:0000256" key="7">
    <source>
        <dbReference type="ARBA" id="ARBA00022605"/>
    </source>
</evidence>
<proteinExistence type="inferred from homology"/>
<sequence length="498" mass="55282">MDAQRFSELASQHYNRIPVSREVLADLDTPLSSYLKLADGEYSYLFESVQGGEKWGRYSIIGLPCHTVLKIFGYVATIETDGKVVERLDLEDPLAFVEEFQHRYRVPELDDMPAFSGGLVGYFGYDTVRYVEKRLRDSMPEDKLGTPDILLMVSDEMLVFDNLSGTIRLIIHADPALPNAYAQAQARITELVEQLQKPAPILPAVSLAQEDQAGRISENDFVSESGESAYKQAVETIKEYVLAGDVMQVVPSQRLVADFTGEPLNLYRALRNLNPSPYMYFLNLKDFYIAGSSPEILARLEDGVITVRPIAGTRRRGYTDEEDRALEAELLADPKEIAEHLMLIDLGRNDVGRVSEIGSVELTDKMIVERYSHVMHIVSNVTGKLRKGKTAMDVLRATLPAGTLSGAPKIRAMEIIDELESVKRGVYGGAVGYLGWNGNMDTAIAIRTGVIKDKKLYVQAGGGVVADSIPRLEWKESLNKARALFRAAAMVPQQADEE</sequence>
<evidence type="ECO:0000256" key="13">
    <source>
        <dbReference type="ARBA" id="ARBA00025634"/>
    </source>
</evidence>
<evidence type="ECO:0000313" key="18">
    <source>
        <dbReference type="EMBL" id="EAW32281.1"/>
    </source>
</evidence>
<feature type="domain" description="Anthranilate synthase component I N-terminal" evidence="17">
    <location>
        <begin position="26"/>
        <end position="166"/>
    </location>
</feature>
<evidence type="ECO:0000256" key="1">
    <source>
        <dbReference type="ARBA" id="ARBA00001946"/>
    </source>
</evidence>
<evidence type="ECO:0000256" key="14">
    <source>
        <dbReference type="ARBA" id="ARBA00047683"/>
    </source>
</evidence>
<dbReference type="NCBIfam" id="TIGR00564">
    <property type="entry name" value="trpE_most"/>
    <property type="match status" value="1"/>
</dbReference>
<protein>
    <recommendedName>
        <fullName evidence="6 15">Anthranilate synthase component 1</fullName>
        <ecNumber evidence="5 15">4.1.3.27</ecNumber>
    </recommendedName>
</protein>
<evidence type="ECO:0000256" key="11">
    <source>
        <dbReference type="ARBA" id="ARBA00023141"/>
    </source>
</evidence>
<dbReference type="GO" id="GO:0046872">
    <property type="term" value="F:metal ion binding"/>
    <property type="evidence" value="ECO:0007669"/>
    <property type="project" value="UniProtKB-KW"/>
</dbReference>
<evidence type="ECO:0000256" key="10">
    <source>
        <dbReference type="ARBA" id="ARBA00022842"/>
    </source>
</evidence>
<organism evidence="18 19">
    <name type="scientific">marine gamma proteobacterium HTCC2143</name>
    <dbReference type="NCBI Taxonomy" id="247633"/>
    <lineage>
        <taxon>Bacteria</taxon>
        <taxon>Pseudomonadati</taxon>
        <taxon>Pseudomonadota</taxon>
        <taxon>Gammaproteobacteria</taxon>
        <taxon>Cellvibrionales</taxon>
        <taxon>Spongiibacteraceae</taxon>
        <taxon>BD1-7 clade</taxon>
    </lineage>
</organism>
<dbReference type="GO" id="GO:0000162">
    <property type="term" value="P:L-tryptophan biosynthetic process"/>
    <property type="evidence" value="ECO:0007669"/>
    <property type="project" value="UniProtKB-UniPathway"/>
</dbReference>
<dbReference type="AlphaFoldDB" id="A0Y827"/>
<dbReference type="SUPFAM" id="SSF56322">
    <property type="entry name" value="ADC synthase"/>
    <property type="match status" value="1"/>
</dbReference>
<evidence type="ECO:0000256" key="2">
    <source>
        <dbReference type="ARBA" id="ARBA00004873"/>
    </source>
</evidence>
<dbReference type="InterPro" id="IPR005256">
    <property type="entry name" value="Anth_synth_I_PabB"/>
</dbReference>
<dbReference type="Proteomes" id="UP000004931">
    <property type="component" value="Unassembled WGS sequence"/>
</dbReference>
<evidence type="ECO:0000256" key="3">
    <source>
        <dbReference type="ARBA" id="ARBA00009562"/>
    </source>
</evidence>
<comment type="pathway">
    <text evidence="2 15">Amino-acid biosynthesis; L-tryptophan biosynthesis; L-tryptophan from chorismate: step 1/5.</text>
</comment>
<comment type="function">
    <text evidence="13 15">Part of a heterotetrameric complex that catalyzes the two-step biosynthesis of anthranilate, an intermediate in the biosynthesis of L-tryptophan. In the first step, the glutamine-binding beta subunit (TrpG) of anthranilate synthase (AS) provides the glutamine amidotransferase activity which generates ammonia as a substrate that, along with chorismate, is used in the second step, catalyzed by the large alpha subunit of AS (TrpE) to produce anthranilate. In the absence of TrpG, TrpE can synthesize anthranilate directly from chorismate and high concentrations of ammonia.</text>
</comment>
<dbReference type="Pfam" id="PF04715">
    <property type="entry name" value="Anth_synt_I_N"/>
    <property type="match status" value="1"/>
</dbReference>
<gene>
    <name evidence="15" type="primary">trpE</name>
    <name evidence="18" type="ORF">GP2143_13536</name>
</gene>
<evidence type="ECO:0000256" key="9">
    <source>
        <dbReference type="ARBA" id="ARBA00022822"/>
    </source>
</evidence>
<keyword evidence="10 15" id="KW-0460">Magnesium</keyword>
<dbReference type="Gene3D" id="3.60.120.10">
    <property type="entry name" value="Anthranilate synthase"/>
    <property type="match status" value="1"/>
</dbReference>
<evidence type="ECO:0000256" key="4">
    <source>
        <dbReference type="ARBA" id="ARBA00011575"/>
    </source>
</evidence>
<reference evidence="18 19" key="1">
    <citation type="journal article" date="2010" name="J. Bacteriol.">
        <title>Genome sequence of the oligotrophic marine Gammaproteobacterium HTCC2143, isolated from the Oregon Coast.</title>
        <authorList>
            <person name="Oh H.M."/>
            <person name="Kang I."/>
            <person name="Ferriera S."/>
            <person name="Giovannoni S.J."/>
            <person name="Cho J.C."/>
        </authorList>
    </citation>
    <scope>NUCLEOTIDE SEQUENCE [LARGE SCALE GENOMIC DNA]</scope>
    <source>
        <strain evidence="18 19">HTCC2143</strain>
    </source>
</reference>
<dbReference type="OrthoDB" id="9803598at2"/>
<comment type="catalytic activity">
    <reaction evidence="14 15">
        <text>chorismate + L-glutamine = anthranilate + pyruvate + L-glutamate + H(+)</text>
        <dbReference type="Rhea" id="RHEA:21732"/>
        <dbReference type="ChEBI" id="CHEBI:15361"/>
        <dbReference type="ChEBI" id="CHEBI:15378"/>
        <dbReference type="ChEBI" id="CHEBI:16567"/>
        <dbReference type="ChEBI" id="CHEBI:29748"/>
        <dbReference type="ChEBI" id="CHEBI:29985"/>
        <dbReference type="ChEBI" id="CHEBI:58359"/>
        <dbReference type="EC" id="4.1.3.27"/>
    </reaction>
</comment>
<dbReference type="PANTHER" id="PTHR11236:SF48">
    <property type="entry name" value="ISOCHORISMATE SYNTHASE MENF"/>
    <property type="match status" value="1"/>
</dbReference>
<feature type="domain" description="Chorismate-utilising enzyme C-terminal" evidence="16">
    <location>
        <begin position="228"/>
        <end position="480"/>
    </location>
</feature>
<dbReference type="UniPathway" id="UPA00035">
    <property type="reaction ID" value="UER00040"/>
</dbReference>